<keyword evidence="1" id="KW-0472">Membrane</keyword>
<name>A0A5B7FVD3_PORTR</name>
<keyword evidence="1" id="KW-0812">Transmembrane</keyword>
<evidence type="ECO:0000313" key="2">
    <source>
        <dbReference type="EMBL" id="MPC50512.1"/>
    </source>
</evidence>
<protein>
    <submittedName>
        <fullName evidence="2">Uncharacterized protein</fullName>
    </submittedName>
</protein>
<dbReference type="EMBL" id="VSRR010009544">
    <property type="protein sequence ID" value="MPC50512.1"/>
    <property type="molecule type" value="Genomic_DNA"/>
</dbReference>
<sequence>MEEQRQRESFNGIMLCFAGVMVLLPPLCAVLNECCTQEGCLCYLACIPEMIFFTKTTEATCFSQLHKPLAFLTLASLFIHPKFQTVYAGPVLS</sequence>
<keyword evidence="3" id="KW-1185">Reference proteome</keyword>
<accession>A0A5B7FVD3</accession>
<dbReference type="Proteomes" id="UP000324222">
    <property type="component" value="Unassembled WGS sequence"/>
</dbReference>
<organism evidence="2 3">
    <name type="scientific">Portunus trituberculatus</name>
    <name type="common">Swimming crab</name>
    <name type="synonym">Neptunus trituberculatus</name>
    <dbReference type="NCBI Taxonomy" id="210409"/>
    <lineage>
        <taxon>Eukaryota</taxon>
        <taxon>Metazoa</taxon>
        <taxon>Ecdysozoa</taxon>
        <taxon>Arthropoda</taxon>
        <taxon>Crustacea</taxon>
        <taxon>Multicrustacea</taxon>
        <taxon>Malacostraca</taxon>
        <taxon>Eumalacostraca</taxon>
        <taxon>Eucarida</taxon>
        <taxon>Decapoda</taxon>
        <taxon>Pleocyemata</taxon>
        <taxon>Brachyura</taxon>
        <taxon>Eubrachyura</taxon>
        <taxon>Portunoidea</taxon>
        <taxon>Portunidae</taxon>
        <taxon>Portuninae</taxon>
        <taxon>Portunus</taxon>
    </lineage>
</organism>
<proteinExistence type="predicted"/>
<evidence type="ECO:0000256" key="1">
    <source>
        <dbReference type="SAM" id="Phobius"/>
    </source>
</evidence>
<gene>
    <name evidence="2" type="ORF">E2C01_044341</name>
</gene>
<evidence type="ECO:0000313" key="3">
    <source>
        <dbReference type="Proteomes" id="UP000324222"/>
    </source>
</evidence>
<dbReference type="AlphaFoldDB" id="A0A5B7FVD3"/>
<comment type="caution">
    <text evidence="2">The sequence shown here is derived from an EMBL/GenBank/DDBJ whole genome shotgun (WGS) entry which is preliminary data.</text>
</comment>
<reference evidence="2 3" key="1">
    <citation type="submission" date="2019-05" db="EMBL/GenBank/DDBJ databases">
        <title>Another draft genome of Portunus trituberculatus and its Hox gene families provides insights of decapod evolution.</title>
        <authorList>
            <person name="Jeong J.-H."/>
            <person name="Song I."/>
            <person name="Kim S."/>
            <person name="Choi T."/>
            <person name="Kim D."/>
            <person name="Ryu S."/>
            <person name="Kim W."/>
        </authorList>
    </citation>
    <scope>NUCLEOTIDE SEQUENCE [LARGE SCALE GENOMIC DNA]</scope>
    <source>
        <tissue evidence="2">Muscle</tissue>
    </source>
</reference>
<keyword evidence="1" id="KW-1133">Transmembrane helix</keyword>
<feature type="transmembrane region" description="Helical" evidence="1">
    <location>
        <begin position="12"/>
        <end position="32"/>
    </location>
</feature>